<accession>A0A454CYL3</accession>
<gene>
    <name evidence="2" type="ORF">VCHENC02_2868</name>
</gene>
<dbReference type="Proteomes" id="UP000008367">
    <property type="component" value="Unassembled WGS sequence"/>
</dbReference>
<reference evidence="2 3" key="1">
    <citation type="submission" date="2012-10" db="EMBL/GenBank/DDBJ databases">
        <title>Genome sequence of Vibrio Cholerae HENC-02.</title>
        <authorList>
            <person name="Eppinger M."/>
            <person name="Hasan N.A."/>
            <person name="Sengamalay N."/>
            <person name="Hine E."/>
            <person name="Su Q."/>
            <person name="Daugherty S.C."/>
            <person name="Young S."/>
            <person name="Sadzewicz L."/>
            <person name="Tallon L."/>
            <person name="Cebula T.A."/>
            <person name="Ravel J."/>
            <person name="Colwell R.R."/>
        </authorList>
    </citation>
    <scope>NUCLEOTIDE SEQUENCE [LARGE SCALE GENOMIC DNA]</scope>
    <source>
        <strain evidence="2 3">HENC-02</strain>
    </source>
</reference>
<dbReference type="STRING" id="669.AL538_25385"/>
<feature type="signal peptide" evidence="1">
    <location>
        <begin position="1"/>
        <end position="25"/>
    </location>
</feature>
<dbReference type="EMBL" id="AJSR01001165">
    <property type="protein sequence ID" value="EKM31493.1"/>
    <property type="molecule type" value="Genomic_DNA"/>
</dbReference>
<protein>
    <recommendedName>
        <fullName evidence="4">DUF2861 domain-containing protein</fullName>
    </recommendedName>
</protein>
<dbReference type="Pfam" id="PF11060">
    <property type="entry name" value="DUF2861"/>
    <property type="match status" value="1"/>
</dbReference>
<dbReference type="AlphaFoldDB" id="A0A454CYL3"/>
<proteinExistence type="predicted"/>
<evidence type="ECO:0000313" key="3">
    <source>
        <dbReference type="Proteomes" id="UP000008367"/>
    </source>
</evidence>
<name>A0A454CYL3_VIBHA</name>
<evidence type="ECO:0000256" key="1">
    <source>
        <dbReference type="SAM" id="SignalP"/>
    </source>
</evidence>
<evidence type="ECO:0000313" key="2">
    <source>
        <dbReference type="EMBL" id="EKM31493.1"/>
    </source>
</evidence>
<sequence length="274" mass="30563">MTRVCKRLLFALAGAGTVLSTYAHANLFTASPLEHTYQATLTHQPQLAWQELFLALRQNEISSKYWVPIKNELLSQTACGTELSSGKKLTSQLTLGVIRRFGLTSQGYQIRLSVEQYTKNQSVTLTSPNGVALLKGNLIANPQYQEIESIDLLQKPVSGIYTLSLGNQKIDLLIAIPEGAPWLSQENKEGHRTVETTLPSNVSSCPKAMATWQWFDKNYNLLGSTIPFTHSLEGIPKQPFTEDKAEHLTASVELVEFQNGVQIEYIQRLAIPYR</sequence>
<dbReference type="InterPro" id="IPR021290">
    <property type="entry name" value="DUF2861"/>
</dbReference>
<feature type="chain" id="PRO_5019069154" description="DUF2861 domain-containing protein" evidence="1">
    <location>
        <begin position="26"/>
        <end position="274"/>
    </location>
</feature>
<keyword evidence="1" id="KW-0732">Signal</keyword>
<organism evidence="2 3">
    <name type="scientific">Vibrio harveyi</name>
    <name type="common">Beneckea harveyi</name>
    <dbReference type="NCBI Taxonomy" id="669"/>
    <lineage>
        <taxon>Bacteria</taxon>
        <taxon>Pseudomonadati</taxon>
        <taxon>Pseudomonadota</taxon>
        <taxon>Gammaproteobacteria</taxon>
        <taxon>Vibrionales</taxon>
        <taxon>Vibrionaceae</taxon>
        <taxon>Vibrio</taxon>
    </lineage>
</organism>
<evidence type="ECO:0008006" key="4">
    <source>
        <dbReference type="Google" id="ProtNLM"/>
    </source>
</evidence>
<comment type="caution">
    <text evidence="2">The sequence shown here is derived from an EMBL/GenBank/DDBJ whole genome shotgun (WGS) entry which is preliminary data.</text>
</comment>